<gene>
    <name evidence="7" type="primary">metrnl_0</name>
    <name evidence="7" type="ORF">AVEN_179038_1</name>
</gene>
<feature type="signal peptide" evidence="6">
    <location>
        <begin position="1"/>
        <end position="25"/>
    </location>
</feature>
<organism evidence="7 8">
    <name type="scientific">Araneus ventricosus</name>
    <name type="common">Orbweaver spider</name>
    <name type="synonym">Epeira ventricosa</name>
    <dbReference type="NCBI Taxonomy" id="182803"/>
    <lineage>
        <taxon>Eukaryota</taxon>
        <taxon>Metazoa</taxon>
        <taxon>Ecdysozoa</taxon>
        <taxon>Arthropoda</taxon>
        <taxon>Chelicerata</taxon>
        <taxon>Arachnida</taxon>
        <taxon>Araneae</taxon>
        <taxon>Araneomorphae</taxon>
        <taxon>Entelegynae</taxon>
        <taxon>Araneoidea</taxon>
        <taxon>Araneidae</taxon>
        <taxon>Araneus</taxon>
    </lineage>
</organism>
<evidence type="ECO:0000256" key="1">
    <source>
        <dbReference type="ARBA" id="ARBA00004613"/>
    </source>
</evidence>
<protein>
    <submittedName>
        <fullName evidence="7">Meteorin-like protein</fullName>
    </submittedName>
</protein>
<dbReference type="EMBL" id="BGPR01003320">
    <property type="protein sequence ID" value="GBM86526.1"/>
    <property type="molecule type" value="Genomic_DNA"/>
</dbReference>
<dbReference type="PANTHER" id="PTHR28593">
    <property type="entry name" value="METEORIN-LIKE PROTEIN"/>
    <property type="match status" value="1"/>
</dbReference>
<dbReference type="Proteomes" id="UP000499080">
    <property type="component" value="Unassembled WGS sequence"/>
</dbReference>
<name>A0A4Y2JBD3_ARAVE</name>
<dbReference type="InterPro" id="IPR008993">
    <property type="entry name" value="TIMP-like_OB-fold"/>
</dbReference>
<comment type="caution">
    <text evidence="7">The sequence shown here is derived from an EMBL/GenBank/DDBJ whole genome shotgun (WGS) entry which is preliminary data.</text>
</comment>
<dbReference type="AlphaFoldDB" id="A0A4Y2JBD3"/>
<dbReference type="PANTHER" id="PTHR28593:SF3">
    <property type="entry name" value="METEORIN-LIKE PROTEIN"/>
    <property type="match status" value="1"/>
</dbReference>
<keyword evidence="5" id="KW-1015">Disulfide bond</keyword>
<sequence length="279" mass="31514">MLLSVFSTFFIVVFLILNNTGRVCCQSSDTCDWVGSGLLQGVTKGVQPLYLRCTQGHIKWHYPRGALRALLRPPLSKFQGCVRIAANSTGARLYLEGEKRLFPLFKAGDGKPEDLHRCFTSRRGQVALYVEADPPLDILRKDTIEFTYDLVSQKNLADDMEECQPCSDEEILKSYCTSDFVIQGTVAALNHNQSTQTSELTIRATSIKIDAPHKSWTNVKYVTLHRPLKCGTKAGMGEFLFLGRWRLGHPIVHCAPRLSHWKEIRRKSIEARTNLCQLD</sequence>
<evidence type="ECO:0000256" key="6">
    <source>
        <dbReference type="SAM" id="SignalP"/>
    </source>
</evidence>
<keyword evidence="4 6" id="KW-0732">Signal</keyword>
<keyword evidence="8" id="KW-1185">Reference proteome</keyword>
<comment type="subcellular location">
    <subcellularLocation>
        <location evidence="1">Secreted</location>
    </subcellularLocation>
</comment>
<accession>A0A4Y2JBD3</accession>
<dbReference type="GO" id="GO:0005615">
    <property type="term" value="C:extracellular space"/>
    <property type="evidence" value="ECO:0007669"/>
    <property type="project" value="TreeGrafter"/>
</dbReference>
<comment type="similarity">
    <text evidence="2">Belongs to the meteorin family.</text>
</comment>
<evidence type="ECO:0000256" key="4">
    <source>
        <dbReference type="ARBA" id="ARBA00022729"/>
    </source>
</evidence>
<reference evidence="7 8" key="1">
    <citation type="journal article" date="2019" name="Sci. Rep.">
        <title>Orb-weaving spider Araneus ventricosus genome elucidates the spidroin gene catalogue.</title>
        <authorList>
            <person name="Kono N."/>
            <person name="Nakamura H."/>
            <person name="Ohtoshi R."/>
            <person name="Moran D.A.P."/>
            <person name="Shinohara A."/>
            <person name="Yoshida Y."/>
            <person name="Fujiwara M."/>
            <person name="Mori M."/>
            <person name="Tomita M."/>
            <person name="Arakawa K."/>
        </authorList>
    </citation>
    <scope>NUCLEOTIDE SEQUENCE [LARGE SCALE GENOMIC DNA]</scope>
</reference>
<proteinExistence type="inferred from homology"/>
<feature type="chain" id="PRO_5021432516" evidence="6">
    <location>
        <begin position="26"/>
        <end position="279"/>
    </location>
</feature>
<keyword evidence="3" id="KW-0964">Secreted</keyword>
<evidence type="ECO:0000313" key="8">
    <source>
        <dbReference type="Proteomes" id="UP000499080"/>
    </source>
</evidence>
<evidence type="ECO:0000256" key="5">
    <source>
        <dbReference type="ARBA" id="ARBA00023157"/>
    </source>
</evidence>
<evidence type="ECO:0000313" key="7">
    <source>
        <dbReference type="EMBL" id="GBM86526.1"/>
    </source>
</evidence>
<evidence type="ECO:0000256" key="3">
    <source>
        <dbReference type="ARBA" id="ARBA00022525"/>
    </source>
</evidence>
<dbReference type="OrthoDB" id="6092325at2759"/>
<dbReference type="InterPro" id="IPR051998">
    <property type="entry name" value="Meteorin-like"/>
</dbReference>
<dbReference type="GO" id="GO:0005179">
    <property type="term" value="F:hormone activity"/>
    <property type="evidence" value="ECO:0007669"/>
    <property type="project" value="TreeGrafter"/>
</dbReference>
<dbReference type="Gene3D" id="2.40.50.120">
    <property type="match status" value="1"/>
</dbReference>
<evidence type="ECO:0000256" key="2">
    <source>
        <dbReference type="ARBA" id="ARBA00005669"/>
    </source>
</evidence>